<dbReference type="InterPro" id="IPR012132">
    <property type="entry name" value="GMC_OxRdtase"/>
</dbReference>
<dbReference type="Gene3D" id="3.30.560.10">
    <property type="entry name" value="Glucose Oxidase, domain 3"/>
    <property type="match status" value="1"/>
</dbReference>
<dbReference type="Pfam" id="PF05199">
    <property type="entry name" value="GMC_oxred_C"/>
    <property type="match status" value="1"/>
</dbReference>
<dbReference type="Pfam" id="PF00732">
    <property type="entry name" value="GMC_oxred_N"/>
    <property type="match status" value="1"/>
</dbReference>
<gene>
    <name evidence="7" type="primary">Gld</name>
    <name evidence="7" type="ORF">GZH46_00723</name>
</gene>
<evidence type="ECO:0000256" key="1">
    <source>
        <dbReference type="ARBA" id="ARBA00010790"/>
    </source>
</evidence>
<keyword evidence="2" id="KW-0274">FAD</keyword>
<dbReference type="PROSITE" id="PS00623">
    <property type="entry name" value="GMC_OXRED_1"/>
    <property type="match status" value="1"/>
</dbReference>
<evidence type="ECO:0000256" key="3">
    <source>
        <dbReference type="SAM" id="MobiDB-lite"/>
    </source>
</evidence>
<keyword evidence="8" id="KW-1185">Reference proteome</keyword>
<keyword evidence="4" id="KW-0732">Signal</keyword>
<dbReference type="InterPro" id="IPR000172">
    <property type="entry name" value="GMC_OxRdtase_N"/>
</dbReference>
<evidence type="ECO:0000313" key="8">
    <source>
        <dbReference type="Proteomes" id="UP000825002"/>
    </source>
</evidence>
<keyword evidence="2" id="KW-0285">Flavoprotein</keyword>
<feature type="region of interest" description="Disordered" evidence="3">
    <location>
        <begin position="602"/>
        <end position="660"/>
    </location>
</feature>
<dbReference type="SUPFAM" id="SSF51905">
    <property type="entry name" value="FAD/NAD(P)-binding domain"/>
    <property type="match status" value="1"/>
</dbReference>
<dbReference type="InterPro" id="IPR007867">
    <property type="entry name" value="GMC_OxRtase_C"/>
</dbReference>
<proteinExistence type="inferred from homology"/>
<feature type="chain" id="PRO_5047245585" evidence="4">
    <location>
        <begin position="23"/>
        <end position="748"/>
    </location>
</feature>
<dbReference type="SUPFAM" id="SSF54373">
    <property type="entry name" value="FAD-linked reductases, C-terminal domain"/>
    <property type="match status" value="1"/>
</dbReference>
<feature type="signal peptide" evidence="4">
    <location>
        <begin position="1"/>
        <end position="22"/>
    </location>
</feature>
<dbReference type="Proteomes" id="UP000825002">
    <property type="component" value="Unassembled WGS sequence"/>
</dbReference>
<dbReference type="EMBL" id="JAIFTH010000087">
    <property type="protein sequence ID" value="KAG9510723.1"/>
    <property type="molecule type" value="Genomic_DNA"/>
</dbReference>
<feature type="domain" description="Glucose-methanol-choline oxidoreductase N-terminal" evidence="5">
    <location>
        <begin position="117"/>
        <end position="140"/>
    </location>
</feature>
<comment type="caution">
    <text evidence="7">The sequence shown here is derived from an EMBL/GenBank/DDBJ whole genome shotgun (WGS) entry which is preliminary data.</text>
</comment>
<feature type="domain" description="Glucose-methanol-choline oxidoreductase N-terminal" evidence="6">
    <location>
        <begin position="292"/>
        <end position="306"/>
    </location>
</feature>
<name>A0ABQ7SBC4_9ACAR</name>
<reference evidence="7 8" key="1">
    <citation type="submission" date="2020-10" db="EMBL/GenBank/DDBJ databases">
        <authorList>
            <person name="Klimov P.B."/>
            <person name="Dyachkov S.M."/>
            <person name="Chetverikov P.E."/>
        </authorList>
    </citation>
    <scope>NUCLEOTIDE SEQUENCE [LARGE SCALE GENOMIC DNA]</scope>
    <source>
        <strain evidence="7">BMOC 18-1129-001#AD2665</strain>
        <tissue evidence="7">Entire mites</tissue>
    </source>
</reference>
<evidence type="ECO:0000259" key="5">
    <source>
        <dbReference type="PROSITE" id="PS00623"/>
    </source>
</evidence>
<dbReference type="InterPro" id="IPR036188">
    <property type="entry name" value="FAD/NAD-bd_sf"/>
</dbReference>
<dbReference type="PANTHER" id="PTHR11552">
    <property type="entry name" value="GLUCOSE-METHANOL-CHOLINE GMC OXIDOREDUCTASE"/>
    <property type="match status" value="1"/>
</dbReference>
<dbReference type="PROSITE" id="PS00624">
    <property type="entry name" value="GMC_OXRED_2"/>
    <property type="match status" value="1"/>
</dbReference>
<comment type="similarity">
    <text evidence="1 2">Belongs to the GMC oxidoreductase family.</text>
</comment>
<accession>A0ABQ7SBC4</accession>
<evidence type="ECO:0000259" key="6">
    <source>
        <dbReference type="PROSITE" id="PS00624"/>
    </source>
</evidence>
<organism evidence="7 8">
    <name type="scientific">Fragariocoptes setiger</name>
    <dbReference type="NCBI Taxonomy" id="1670756"/>
    <lineage>
        <taxon>Eukaryota</taxon>
        <taxon>Metazoa</taxon>
        <taxon>Ecdysozoa</taxon>
        <taxon>Arthropoda</taxon>
        <taxon>Chelicerata</taxon>
        <taxon>Arachnida</taxon>
        <taxon>Acari</taxon>
        <taxon>Acariformes</taxon>
        <taxon>Trombidiformes</taxon>
        <taxon>Prostigmata</taxon>
        <taxon>Eupodina</taxon>
        <taxon>Eriophyoidea</taxon>
        <taxon>Phytoptidae</taxon>
        <taxon>Fragariocoptes</taxon>
    </lineage>
</organism>
<protein>
    <submittedName>
        <fullName evidence="7">Glucose dehydrogenase [FAD, quinone]</fullName>
    </submittedName>
</protein>
<evidence type="ECO:0000256" key="4">
    <source>
        <dbReference type="SAM" id="SignalP"/>
    </source>
</evidence>
<evidence type="ECO:0000256" key="2">
    <source>
        <dbReference type="RuleBase" id="RU003968"/>
    </source>
</evidence>
<sequence length="748" mass="82388">MSFVGPLLPALVPLTTLLWIRAADHSVSISRNDWENEYDYIIVGGGSSGAVMANRLSEDPDKTVLLLEAGGSENILSDIPIAAATLQLTPIDWAYQTEPQEASCFGLVNRRSRWPRGRVLGGSSVLNYMLYIRGNKRDYNRWAADGADGWSWADVFPYFVKSEDNRDEAIATNGYHGTGGYLTVSTPADPTPIGRAFPEAGKHLGYPNVDLNGPVQAGFAIPQGTVRRGARCSTSKAFLQPARSRTNLHVVTFAYVTKVLFNNDKRAVAVQFDRFGLSNMVYARKEIILSGGSINSPQLLMLSGVGPAEHLQSLGIPVVADLPVGENLQDHIYPAVPFTVDRKITLVQRRVVTLPNLVTYFSLGRGPLTALGGVEGLGFIKTKFTNASDDHPDYQIHMLTGSLVSDDGQTFRRVQGVTKEVWEQVYVPYLSYDTFSLYPVLLRPKSRGYIKLRSSNPNDPPIIDPKYLTHPDDIHSMVDAMKISIAVGLAPSFRQYNSALFTTVFPGCEIYTLYSDAYLACVARVYTSTIYHPVGTCRMGRLEDPRTVVDPQLRVKGIKGLRVVDASIMPTIISGNTNAPAIMIAEKAADMIRGRQLTPFEPESQTRQHYSSHQHHPTPPNHLGPNFDFDSYVAPTLQQAQRHRRRKRQATTTTTTSSDALMKHAVQHDSAFLTRVANHISGTIALSHNNKTAPINQQQQHQQVAQPYVNDNNNYYQSGHNMTLVGPASAWDRGGLPIGAHLVQPISA</sequence>
<evidence type="ECO:0000313" key="7">
    <source>
        <dbReference type="EMBL" id="KAG9510723.1"/>
    </source>
</evidence>
<dbReference type="PANTHER" id="PTHR11552:SF227">
    <property type="entry name" value="GLUCOSE DEHYDROGENASE [FAD, QUINONE]-LIKE PROTEIN"/>
    <property type="match status" value="1"/>
</dbReference>
<dbReference type="Gene3D" id="3.50.50.60">
    <property type="entry name" value="FAD/NAD(P)-binding domain"/>
    <property type="match status" value="1"/>
</dbReference>